<sequence length="46" mass="5088">MCDRVVVLSSYAKRELMELMPRLSESEICLIPAGVDIGQFRSASVS</sequence>
<accession>X1QTV5</accession>
<name>X1QTV5_9ZZZZ</name>
<gene>
    <name evidence="1" type="ORF">S06H3_65799</name>
</gene>
<dbReference type="AlphaFoldDB" id="X1QTV5"/>
<proteinExistence type="predicted"/>
<dbReference type="EMBL" id="BARV01044474">
    <property type="protein sequence ID" value="GAI71693.1"/>
    <property type="molecule type" value="Genomic_DNA"/>
</dbReference>
<feature type="non-terminal residue" evidence="1">
    <location>
        <position position="46"/>
    </location>
</feature>
<reference evidence="1" key="1">
    <citation type="journal article" date="2014" name="Front. Microbiol.">
        <title>High frequency of phylogenetically diverse reductive dehalogenase-homologous genes in deep subseafloor sedimentary metagenomes.</title>
        <authorList>
            <person name="Kawai M."/>
            <person name="Futagami T."/>
            <person name="Toyoda A."/>
            <person name="Takaki Y."/>
            <person name="Nishi S."/>
            <person name="Hori S."/>
            <person name="Arai W."/>
            <person name="Tsubouchi T."/>
            <person name="Morono Y."/>
            <person name="Uchiyama I."/>
            <person name="Ito T."/>
            <person name="Fujiyama A."/>
            <person name="Inagaki F."/>
            <person name="Takami H."/>
        </authorList>
    </citation>
    <scope>NUCLEOTIDE SEQUENCE</scope>
    <source>
        <strain evidence="1">Expedition CK06-06</strain>
    </source>
</reference>
<comment type="caution">
    <text evidence="1">The sequence shown here is derived from an EMBL/GenBank/DDBJ whole genome shotgun (WGS) entry which is preliminary data.</text>
</comment>
<evidence type="ECO:0000313" key="1">
    <source>
        <dbReference type="EMBL" id="GAI71693.1"/>
    </source>
</evidence>
<evidence type="ECO:0008006" key="2">
    <source>
        <dbReference type="Google" id="ProtNLM"/>
    </source>
</evidence>
<dbReference type="Gene3D" id="3.40.50.2000">
    <property type="entry name" value="Glycogen Phosphorylase B"/>
    <property type="match status" value="1"/>
</dbReference>
<organism evidence="1">
    <name type="scientific">marine sediment metagenome</name>
    <dbReference type="NCBI Taxonomy" id="412755"/>
    <lineage>
        <taxon>unclassified sequences</taxon>
        <taxon>metagenomes</taxon>
        <taxon>ecological metagenomes</taxon>
    </lineage>
</organism>
<protein>
    <recommendedName>
        <fullName evidence="2">Glycosyltransferase subfamily 4-like N-terminal domain-containing protein</fullName>
    </recommendedName>
</protein>